<dbReference type="OrthoDB" id="9793330at2"/>
<keyword evidence="2" id="KW-1185">Reference proteome</keyword>
<dbReference type="Proteomes" id="UP000217265">
    <property type="component" value="Chromosome"/>
</dbReference>
<evidence type="ECO:0000313" key="1">
    <source>
        <dbReference type="EMBL" id="ATC65209.1"/>
    </source>
</evidence>
<reference evidence="1 2" key="1">
    <citation type="submission" date="2017-09" db="EMBL/GenBank/DDBJ databases">
        <title>Complete genome sequence of Verrucomicrobial strain HZ-65, isolated from freshwater.</title>
        <authorList>
            <person name="Choi A."/>
        </authorList>
    </citation>
    <scope>NUCLEOTIDE SEQUENCE [LARGE SCALE GENOMIC DNA]</scope>
    <source>
        <strain evidence="1 2">HZ-65</strain>
    </source>
</reference>
<dbReference type="RefSeq" id="WP_096056840.1">
    <property type="nucleotide sequence ID" value="NZ_CP023344.1"/>
</dbReference>
<dbReference type="KEGG" id="vbh:CMV30_15290"/>
<dbReference type="AlphaFoldDB" id="A0A290Q994"/>
<gene>
    <name evidence="1" type="ORF">CMV30_15290</name>
</gene>
<sequence length="146" mass="16893">MQDVEFNEVIELICKEDGRYDRKAYTFIRQGLDQTVKEIRKKDAEKAQRSRHVSGPELLEGLRAYALDQYGPLTKTVLNSWGIKRCQDFGDLVFNLIEYNVFSKTESDKREDFSDIYTFDDAFVKPFLPKKKPRQTDTATEAVGPA</sequence>
<name>A0A290Q994_9BACT</name>
<protein>
    <submittedName>
        <fullName evidence="1">Uncharacterized protein</fullName>
    </submittedName>
</protein>
<evidence type="ECO:0000313" key="2">
    <source>
        <dbReference type="Proteomes" id="UP000217265"/>
    </source>
</evidence>
<dbReference type="InterPro" id="IPR026406">
    <property type="entry name" value="Ver/Plancto_CHP"/>
</dbReference>
<dbReference type="EMBL" id="CP023344">
    <property type="protein sequence ID" value="ATC65209.1"/>
    <property type="molecule type" value="Genomic_DNA"/>
</dbReference>
<accession>A0A290Q994</accession>
<dbReference type="NCBIfam" id="TIGR04138">
    <property type="entry name" value="Plancto_Ver_chp"/>
    <property type="match status" value="1"/>
</dbReference>
<proteinExistence type="predicted"/>
<organism evidence="1 2">
    <name type="scientific">Nibricoccus aquaticus</name>
    <dbReference type="NCBI Taxonomy" id="2576891"/>
    <lineage>
        <taxon>Bacteria</taxon>
        <taxon>Pseudomonadati</taxon>
        <taxon>Verrucomicrobiota</taxon>
        <taxon>Opitutia</taxon>
        <taxon>Opitutales</taxon>
        <taxon>Opitutaceae</taxon>
        <taxon>Nibricoccus</taxon>
    </lineage>
</organism>